<feature type="transmembrane region" description="Helical" evidence="8">
    <location>
        <begin position="12"/>
        <end position="35"/>
    </location>
</feature>
<keyword evidence="4" id="KW-0309">Germination</keyword>
<feature type="transmembrane region" description="Helical" evidence="8">
    <location>
        <begin position="73"/>
        <end position="97"/>
    </location>
</feature>
<proteinExistence type="inferred from homology"/>
<comment type="subcellular location">
    <subcellularLocation>
        <location evidence="1">Membrane</location>
        <topology evidence="1">Multi-pass membrane protein</topology>
    </subcellularLocation>
</comment>
<comment type="similarity">
    <text evidence="2">Belongs to the amino acid-polyamine-organocation (APC) superfamily. Spore germination protein (SGP) (TC 2.A.3.9) family.</text>
</comment>
<keyword evidence="3" id="KW-0813">Transport</keyword>
<keyword evidence="5 8" id="KW-0812">Transmembrane</keyword>
<accession>A0ABP3L2N5</accession>
<evidence type="ECO:0000313" key="9">
    <source>
        <dbReference type="EMBL" id="GAA0492147.1"/>
    </source>
</evidence>
<evidence type="ECO:0000313" key="10">
    <source>
        <dbReference type="Proteomes" id="UP001500880"/>
    </source>
</evidence>
<evidence type="ECO:0000256" key="4">
    <source>
        <dbReference type="ARBA" id="ARBA00022544"/>
    </source>
</evidence>
<evidence type="ECO:0000256" key="3">
    <source>
        <dbReference type="ARBA" id="ARBA00022448"/>
    </source>
</evidence>
<protein>
    <submittedName>
        <fullName evidence="9">Endospore germination permease</fullName>
    </submittedName>
</protein>
<reference evidence="10" key="1">
    <citation type="journal article" date="2019" name="Int. J. Syst. Evol. Microbiol.">
        <title>The Global Catalogue of Microorganisms (GCM) 10K type strain sequencing project: providing services to taxonomists for standard genome sequencing and annotation.</title>
        <authorList>
            <consortium name="The Broad Institute Genomics Platform"/>
            <consortium name="The Broad Institute Genome Sequencing Center for Infectious Disease"/>
            <person name="Wu L."/>
            <person name="Ma J."/>
        </authorList>
    </citation>
    <scope>NUCLEOTIDE SEQUENCE [LARGE SCALE GENOMIC DNA]</scope>
    <source>
        <strain evidence="10">JCM 12389</strain>
    </source>
</reference>
<evidence type="ECO:0000256" key="1">
    <source>
        <dbReference type="ARBA" id="ARBA00004141"/>
    </source>
</evidence>
<dbReference type="Pfam" id="PF03845">
    <property type="entry name" value="Spore_permease"/>
    <property type="match status" value="1"/>
</dbReference>
<evidence type="ECO:0000256" key="2">
    <source>
        <dbReference type="ARBA" id="ARBA00007998"/>
    </source>
</evidence>
<feature type="transmembrane region" description="Helical" evidence="8">
    <location>
        <begin position="117"/>
        <end position="134"/>
    </location>
</feature>
<evidence type="ECO:0000256" key="5">
    <source>
        <dbReference type="ARBA" id="ARBA00022692"/>
    </source>
</evidence>
<dbReference type="Gene3D" id="1.20.1740.10">
    <property type="entry name" value="Amino acid/polyamine transporter I"/>
    <property type="match status" value="1"/>
</dbReference>
<dbReference type="NCBIfam" id="TIGR00912">
    <property type="entry name" value="2A0309"/>
    <property type="match status" value="1"/>
</dbReference>
<comment type="caution">
    <text evidence="9">The sequence shown here is derived from an EMBL/GenBank/DDBJ whole genome shotgun (WGS) entry which is preliminary data.</text>
</comment>
<organism evidence="9 10">
    <name type="scientific">Salinibacillus aidingensis</name>
    <dbReference type="NCBI Taxonomy" id="237684"/>
    <lineage>
        <taxon>Bacteria</taxon>
        <taxon>Bacillati</taxon>
        <taxon>Bacillota</taxon>
        <taxon>Bacilli</taxon>
        <taxon>Bacillales</taxon>
        <taxon>Bacillaceae</taxon>
        <taxon>Salinibacillus</taxon>
    </lineage>
</organism>
<feature type="transmembrane region" description="Helical" evidence="8">
    <location>
        <begin position="184"/>
        <end position="205"/>
    </location>
</feature>
<feature type="transmembrane region" description="Helical" evidence="8">
    <location>
        <begin position="146"/>
        <end position="164"/>
    </location>
</feature>
<gene>
    <name evidence="9" type="ORF">GCM10008986_17990</name>
</gene>
<feature type="transmembrane region" description="Helical" evidence="8">
    <location>
        <begin position="217"/>
        <end position="240"/>
    </location>
</feature>
<dbReference type="InterPro" id="IPR004761">
    <property type="entry name" value="Spore_GerAB"/>
</dbReference>
<name>A0ABP3L2N5_9BACI</name>
<feature type="transmembrane region" description="Helical" evidence="8">
    <location>
        <begin position="338"/>
        <end position="358"/>
    </location>
</feature>
<sequence>MIEKGKIDARQFTVLVVMYSLGTSIIAIPSTISTYAQENAWITIILTTLIGLMIVFLLNQVNRINKNKNLFELFEYVFGKWIGKSVTVLFLTFVYIVSGKNLRQIGDFITTQVMVETPIQVIMLIFVLTSLYAIKLGIEVIGRTSEIFFPYAFTSLMLLIIFVAPQADFKNIQPVLVNNIEGAFLTVFPTLGTPYFELVVFLALLPYVNRIGPGRKAFYIGVGIGSFLLFAVTLMSLLVLGPDFSARNVYPTYILGKKISGIQFLERIEILVAIAWFFTIFFKISINFYVLSLGMSHLFQLRSPKVLSTPLAFLILIAGVYLAPNMIAYQNFLAHDLAPLAGTFGIVLPVLLIIVARLRKKNKKKKKRKKRK</sequence>
<dbReference type="Proteomes" id="UP001500880">
    <property type="component" value="Unassembled WGS sequence"/>
</dbReference>
<dbReference type="PANTHER" id="PTHR34975:SF2">
    <property type="entry name" value="SPORE GERMINATION PROTEIN A2"/>
    <property type="match status" value="1"/>
</dbReference>
<dbReference type="RefSeq" id="WP_343839915.1">
    <property type="nucleotide sequence ID" value="NZ_BAAADO010000003.1"/>
</dbReference>
<evidence type="ECO:0000256" key="8">
    <source>
        <dbReference type="SAM" id="Phobius"/>
    </source>
</evidence>
<keyword evidence="10" id="KW-1185">Reference proteome</keyword>
<feature type="transmembrane region" description="Helical" evidence="8">
    <location>
        <begin position="41"/>
        <end position="61"/>
    </location>
</feature>
<evidence type="ECO:0000256" key="6">
    <source>
        <dbReference type="ARBA" id="ARBA00022989"/>
    </source>
</evidence>
<evidence type="ECO:0000256" key="7">
    <source>
        <dbReference type="ARBA" id="ARBA00023136"/>
    </source>
</evidence>
<keyword evidence="6 8" id="KW-1133">Transmembrane helix</keyword>
<feature type="transmembrane region" description="Helical" evidence="8">
    <location>
        <begin position="311"/>
        <end position="332"/>
    </location>
</feature>
<keyword evidence="7 8" id="KW-0472">Membrane</keyword>
<feature type="transmembrane region" description="Helical" evidence="8">
    <location>
        <begin position="270"/>
        <end position="290"/>
    </location>
</feature>
<dbReference type="EMBL" id="BAAADO010000003">
    <property type="protein sequence ID" value="GAA0492147.1"/>
    <property type="molecule type" value="Genomic_DNA"/>
</dbReference>
<dbReference type="PANTHER" id="PTHR34975">
    <property type="entry name" value="SPORE GERMINATION PROTEIN A2"/>
    <property type="match status" value="1"/>
</dbReference>